<dbReference type="AlphaFoldDB" id="A0AAF0CQY7"/>
<accession>A0AAF0CQY7</accession>
<dbReference type="SUPFAM" id="SSF54593">
    <property type="entry name" value="Glyoxalase/Bleomycin resistance protein/Dihydroxybiphenyl dioxygenase"/>
    <property type="match status" value="1"/>
</dbReference>
<gene>
    <name evidence="4" type="ORF">PXH66_06235</name>
</gene>
<proteinExistence type="predicted"/>
<feature type="signal peptide" evidence="2">
    <location>
        <begin position="1"/>
        <end position="18"/>
    </location>
</feature>
<dbReference type="GO" id="GO:0046872">
    <property type="term" value="F:metal ion binding"/>
    <property type="evidence" value="ECO:0007669"/>
    <property type="project" value="UniProtKB-KW"/>
</dbReference>
<dbReference type="PANTHER" id="PTHR43048:SF3">
    <property type="entry name" value="METHYLMALONYL-COA EPIMERASE, MITOCHONDRIAL"/>
    <property type="match status" value="1"/>
</dbReference>
<evidence type="ECO:0000313" key="4">
    <source>
        <dbReference type="EMBL" id="WED66444.1"/>
    </source>
</evidence>
<sequence length="184" mass="19921">MKLLTFFCSLMVVTGAFAAEETARSSDLPADALVPQRNMLHIGIVVKDMDATLAHWTKFLGLAEKPATIVATGHHANPTVFRGKPSAAKVRLAFIQLENIQVELLSPLDDEPNHWQEFLDTKGEGVHHMAFAVKGLGEAYVDAYDAAGLPIIMSGGWDGGEYGYADTHDALGATVELLERYGEP</sequence>
<name>A0AAF0CQY7_9BACT</name>
<dbReference type="PANTHER" id="PTHR43048">
    <property type="entry name" value="METHYLMALONYL-COA EPIMERASE"/>
    <property type="match status" value="1"/>
</dbReference>
<protein>
    <submittedName>
        <fullName evidence="4">VOC family protein</fullName>
    </submittedName>
</protein>
<dbReference type="GO" id="GO:0046491">
    <property type="term" value="P:L-methylmalonyl-CoA metabolic process"/>
    <property type="evidence" value="ECO:0007669"/>
    <property type="project" value="TreeGrafter"/>
</dbReference>
<dbReference type="Gene3D" id="3.10.180.10">
    <property type="entry name" value="2,3-Dihydroxybiphenyl 1,2-Dioxygenase, domain 1"/>
    <property type="match status" value="1"/>
</dbReference>
<evidence type="ECO:0000256" key="2">
    <source>
        <dbReference type="SAM" id="SignalP"/>
    </source>
</evidence>
<keyword evidence="2" id="KW-0732">Signal</keyword>
<dbReference type="GO" id="GO:0004493">
    <property type="term" value="F:methylmalonyl-CoA epimerase activity"/>
    <property type="evidence" value="ECO:0007669"/>
    <property type="project" value="TreeGrafter"/>
</dbReference>
<keyword evidence="1" id="KW-0479">Metal-binding</keyword>
<dbReference type="InterPro" id="IPR029068">
    <property type="entry name" value="Glyas_Bleomycin-R_OHBP_Dase"/>
</dbReference>
<feature type="chain" id="PRO_5042093033" evidence="2">
    <location>
        <begin position="19"/>
        <end position="184"/>
    </location>
</feature>
<dbReference type="InterPro" id="IPR051785">
    <property type="entry name" value="MMCE/EMCE_epimerase"/>
</dbReference>
<dbReference type="EMBL" id="CP119075">
    <property type="protein sequence ID" value="WED66444.1"/>
    <property type="molecule type" value="Genomic_DNA"/>
</dbReference>
<dbReference type="Proteomes" id="UP001218638">
    <property type="component" value="Chromosome"/>
</dbReference>
<reference evidence="4" key="1">
    <citation type="submission" date="2023-03" db="EMBL/GenBank/DDBJ databases">
        <title>Lomoglobus Profundus gen. nov., sp. nov., a novel member of the phylum Verrucomicrobia, isolated from deep-marine sediment of South China Sea.</title>
        <authorList>
            <person name="Ahmad T."/>
            <person name="Ishaq S.E."/>
            <person name="Wang F."/>
        </authorList>
    </citation>
    <scope>NUCLEOTIDE SEQUENCE</scope>
    <source>
        <strain evidence="4">LMO-M01</strain>
    </source>
</reference>
<dbReference type="Pfam" id="PF13669">
    <property type="entry name" value="Glyoxalase_4"/>
    <property type="match status" value="1"/>
</dbReference>
<evidence type="ECO:0000259" key="3">
    <source>
        <dbReference type="PROSITE" id="PS51819"/>
    </source>
</evidence>
<evidence type="ECO:0000313" key="5">
    <source>
        <dbReference type="Proteomes" id="UP001218638"/>
    </source>
</evidence>
<organism evidence="4 5">
    <name type="scientific">Synoicihabitans lomoniglobus</name>
    <dbReference type="NCBI Taxonomy" id="2909285"/>
    <lineage>
        <taxon>Bacteria</taxon>
        <taxon>Pseudomonadati</taxon>
        <taxon>Verrucomicrobiota</taxon>
        <taxon>Opitutia</taxon>
        <taxon>Opitutales</taxon>
        <taxon>Opitutaceae</taxon>
        <taxon>Synoicihabitans</taxon>
    </lineage>
</organism>
<dbReference type="PROSITE" id="PS51819">
    <property type="entry name" value="VOC"/>
    <property type="match status" value="1"/>
</dbReference>
<feature type="domain" description="VOC" evidence="3">
    <location>
        <begin position="38"/>
        <end position="180"/>
    </location>
</feature>
<dbReference type="KEGG" id="slom:PXH66_06235"/>
<evidence type="ECO:0000256" key="1">
    <source>
        <dbReference type="ARBA" id="ARBA00022723"/>
    </source>
</evidence>
<dbReference type="InterPro" id="IPR037523">
    <property type="entry name" value="VOC_core"/>
</dbReference>
<dbReference type="RefSeq" id="WP_330927730.1">
    <property type="nucleotide sequence ID" value="NZ_CP119075.1"/>
</dbReference>
<keyword evidence="5" id="KW-1185">Reference proteome</keyword>